<proteinExistence type="predicted"/>
<dbReference type="EMBL" id="VKHS01001262">
    <property type="protein sequence ID" value="MBB0232885.1"/>
    <property type="molecule type" value="Genomic_DNA"/>
</dbReference>
<keyword evidence="3" id="KW-1185">Reference proteome</keyword>
<name>A0A7W3T8G1_9ACTN</name>
<dbReference type="InterPro" id="IPR015422">
    <property type="entry name" value="PyrdxlP-dep_Trfase_small"/>
</dbReference>
<dbReference type="PANTHER" id="PTHR46577">
    <property type="entry name" value="HTH-TYPE TRANSCRIPTIONAL REGULATORY PROTEIN GABR"/>
    <property type="match status" value="1"/>
</dbReference>
<dbReference type="Pfam" id="PF00155">
    <property type="entry name" value="Aminotran_1_2"/>
    <property type="match status" value="1"/>
</dbReference>
<dbReference type="InterPro" id="IPR015421">
    <property type="entry name" value="PyrdxlP-dep_Trfase_major"/>
</dbReference>
<feature type="non-terminal residue" evidence="2">
    <location>
        <position position="343"/>
    </location>
</feature>
<dbReference type="PANTHER" id="PTHR46577:SF1">
    <property type="entry name" value="HTH-TYPE TRANSCRIPTIONAL REGULATORY PROTEIN GABR"/>
    <property type="match status" value="1"/>
</dbReference>
<protein>
    <submittedName>
        <fullName evidence="2">Aminotransferase class I/II-fold pyridoxal phosphate-dependent enzyme</fullName>
    </submittedName>
</protein>
<feature type="non-terminal residue" evidence="2">
    <location>
        <position position="1"/>
    </location>
</feature>
<dbReference type="SUPFAM" id="SSF53383">
    <property type="entry name" value="PLP-dependent transferases"/>
    <property type="match status" value="1"/>
</dbReference>
<comment type="caution">
    <text evidence="2">The sequence shown here is derived from an EMBL/GenBank/DDBJ whole genome shotgun (WGS) entry which is preliminary data.</text>
</comment>
<keyword evidence="2" id="KW-0808">Transferase</keyword>
<dbReference type="RefSeq" id="WP_182667401.1">
    <property type="nucleotide sequence ID" value="NZ_VKHS01001262.1"/>
</dbReference>
<evidence type="ECO:0000259" key="1">
    <source>
        <dbReference type="Pfam" id="PF00155"/>
    </source>
</evidence>
<dbReference type="Gene3D" id="3.90.1150.10">
    <property type="entry name" value="Aspartate Aminotransferase, domain 1"/>
    <property type="match status" value="1"/>
</dbReference>
<evidence type="ECO:0000313" key="2">
    <source>
        <dbReference type="EMBL" id="MBB0232885.1"/>
    </source>
</evidence>
<dbReference type="Gene3D" id="3.40.640.10">
    <property type="entry name" value="Type I PLP-dependent aspartate aminotransferase-like (Major domain)"/>
    <property type="match status" value="1"/>
</dbReference>
<dbReference type="GO" id="GO:0030170">
    <property type="term" value="F:pyridoxal phosphate binding"/>
    <property type="evidence" value="ECO:0007669"/>
    <property type="project" value="InterPro"/>
</dbReference>
<accession>A0A7W3T8G1</accession>
<feature type="domain" description="Aminotransferase class I/classII large" evidence="1">
    <location>
        <begin position="43"/>
        <end position="321"/>
    </location>
</feature>
<gene>
    <name evidence="2" type="ORF">FOE67_26190</name>
</gene>
<sequence length="343" mass="35007">DPTAALAEVASRAASRPVLYGEPPVGPELALVARDSLRADGVPEGPLVVTSGALDAIERVLLTRLRPGDPVAVEDPGWGGLLDLLSTLGLRPVPVAVDDEGPLPEALEHALTSGVRACVITARAQNPTGAAVSATRAAALRPLLAAFPETLLIEDDHGHGIVSAPLNPLGGLGAHWALVRSVAKSLGPDLRVAVLTGDPDTVGGVAARIGAGPGWVSRILQDTVALLWPGCARPDGPAPVSYDTRRDLLRDALAARGVTAHGRTGPNLWIPVPDETAAVAGMLAAGWAVAPGSRYRLESGPGIRLTVSTLAAEEMDRVADDLAAVLAPAPGTRSISSAARVET</sequence>
<reference evidence="3" key="1">
    <citation type="submission" date="2019-10" db="EMBL/GenBank/DDBJ databases">
        <title>Streptomyces sp. nov., a novel actinobacterium isolated from alkaline environment.</title>
        <authorList>
            <person name="Golinska P."/>
        </authorList>
    </citation>
    <scope>NUCLEOTIDE SEQUENCE [LARGE SCALE GENOMIC DNA]</scope>
    <source>
        <strain evidence="3">DSM 42108</strain>
    </source>
</reference>
<keyword evidence="2" id="KW-0032">Aminotransferase</keyword>
<dbReference type="InterPro" id="IPR051446">
    <property type="entry name" value="HTH_trans_reg/aminotransferase"/>
</dbReference>
<dbReference type="Proteomes" id="UP000530234">
    <property type="component" value="Unassembled WGS sequence"/>
</dbReference>
<dbReference type="CDD" id="cd00609">
    <property type="entry name" value="AAT_like"/>
    <property type="match status" value="1"/>
</dbReference>
<dbReference type="InterPro" id="IPR015424">
    <property type="entry name" value="PyrdxlP-dep_Trfase"/>
</dbReference>
<dbReference type="AlphaFoldDB" id="A0A7W3T8G1"/>
<dbReference type="InterPro" id="IPR004839">
    <property type="entry name" value="Aminotransferase_I/II_large"/>
</dbReference>
<evidence type="ECO:0000313" key="3">
    <source>
        <dbReference type="Proteomes" id="UP000530234"/>
    </source>
</evidence>
<dbReference type="GO" id="GO:0008483">
    <property type="term" value="F:transaminase activity"/>
    <property type="evidence" value="ECO:0007669"/>
    <property type="project" value="UniProtKB-KW"/>
</dbReference>
<organism evidence="2 3">
    <name type="scientific">Streptomyces calidiresistens</name>
    <dbReference type="NCBI Taxonomy" id="1485586"/>
    <lineage>
        <taxon>Bacteria</taxon>
        <taxon>Bacillati</taxon>
        <taxon>Actinomycetota</taxon>
        <taxon>Actinomycetes</taxon>
        <taxon>Kitasatosporales</taxon>
        <taxon>Streptomycetaceae</taxon>
        <taxon>Streptomyces</taxon>
    </lineage>
</organism>